<feature type="domain" description="Major facilitator superfamily (MFS) profile" evidence="6">
    <location>
        <begin position="6"/>
        <end position="446"/>
    </location>
</feature>
<feature type="transmembrane region" description="Helical" evidence="5">
    <location>
        <begin position="325"/>
        <end position="344"/>
    </location>
</feature>
<evidence type="ECO:0000256" key="4">
    <source>
        <dbReference type="ARBA" id="ARBA00023136"/>
    </source>
</evidence>
<feature type="transmembrane region" description="Helical" evidence="5">
    <location>
        <begin position="350"/>
        <end position="376"/>
    </location>
</feature>
<protein>
    <submittedName>
        <fullName evidence="7">MFS transporter</fullName>
    </submittedName>
</protein>
<organism evidence="7 8">
    <name type="scientific">Pseudoduganella plicata</name>
    <dbReference type="NCBI Taxonomy" id="321984"/>
    <lineage>
        <taxon>Bacteria</taxon>
        <taxon>Pseudomonadati</taxon>
        <taxon>Pseudomonadota</taxon>
        <taxon>Betaproteobacteria</taxon>
        <taxon>Burkholderiales</taxon>
        <taxon>Oxalobacteraceae</taxon>
        <taxon>Telluria group</taxon>
        <taxon>Pseudoduganella</taxon>
    </lineage>
</organism>
<dbReference type="InterPro" id="IPR020846">
    <property type="entry name" value="MFS_dom"/>
</dbReference>
<feature type="transmembrane region" description="Helical" evidence="5">
    <location>
        <begin position="161"/>
        <end position="180"/>
    </location>
</feature>
<feature type="transmembrane region" description="Helical" evidence="5">
    <location>
        <begin position="260"/>
        <end position="285"/>
    </location>
</feature>
<keyword evidence="2 5" id="KW-0812">Transmembrane</keyword>
<dbReference type="EMBL" id="CP038026">
    <property type="protein sequence ID" value="QBQ35949.1"/>
    <property type="molecule type" value="Genomic_DNA"/>
</dbReference>
<dbReference type="CDD" id="cd17321">
    <property type="entry name" value="MFS_MMR_MDR_like"/>
    <property type="match status" value="1"/>
</dbReference>
<keyword evidence="3 5" id="KW-1133">Transmembrane helix</keyword>
<dbReference type="PANTHER" id="PTHR42718:SF40">
    <property type="entry name" value="METHYLENOMYCIN A RESISTANCE PROTEIN"/>
    <property type="match status" value="1"/>
</dbReference>
<dbReference type="Proteomes" id="UP000294359">
    <property type="component" value="Chromosome"/>
</dbReference>
<feature type="transmembrane region" description="Helical" evidence="5">
    <location>
        <begin position="192"/>
        <end position="212"/>
    </location>
</feature>
<proteinExistence type="predicted"/>
<feature type="transmembrane region" description="Helical" evidence="5">
    <location>
        <begin position="218"/>
        <end position="239"/>
    </location>
</feature>
<dbReference type="Pfam" id="PF07690">
    <property type="entry name" value="MFS_1"/>
    <property type="match status" value="1"/>
</dbReference>
<reference evidence="7 8" key="1">
    <citation type="submission" date="2019-03" db="EMBL/GenBank/DDBJ databases">
        <title>Draft Genome Sequences of Six Type Strains of the Genus Massilia.</title>
        <authorList>
            <person name="Miess H."/>
            <person name="Frediansyhah A."/>
            <person name="Gross H."/>
        </authorList>
    </citation>
    <scope>NUCLEOTIDE SEQUENCE [LARGE SCALE GENOMIC DNA]</scope>
    <source>
        <strain evidence="7 8">DSM 17505</strain>
    </source>
</reference>
<comment type="subcellular location">
    <subcellularLocation>
        <location evidence="1">Membrane</location>
        <topology evidence="1">Multi-pass membrane protein</topology>
    </subcellularLocation>
</comment>
<dbReference type="InterPro" id="IPR011701">
    <property type="entry name" value="MFS"/>
</dbReference>
<evidence type="ECO:0000256" key="5">
    <source>
        <dbReference type="SAM" id="Phobius"/>
    </source>
</evidence>
<feature type="transmembrane region" description="Helical" evidence="5">
    <location>
        <begin position="131"/>
        <end position="155"/>
    </location>
</feature>
<dbReference type="PANTHER" id="PTHR42718">
    <property type="entry name" value="MAJOR FACILITATOR SUPERFAMILY MULTIDRUG TRANSPORTER MFSC"/>
    <property type="match status" value="1"/>
</dbReference>
<evidence type="ECO:0000256" key="3">
    <source>
        <dbReference type="ARBA" id="ARBA00022989"/>
    </source>
</evidence>
<keyword evidence="4 5" id="KW-0472">Membrane</keyword>
<dbReference type="PROSITE" id="PS50850">
    <property type="entry name" value="MFS"/>
    <property type="match status" value="1"/>
</dbReference>
<dbReference type="SUPFAM" id="SSF103473">
    <property type="entry name" value="MFS general substrate transporter"/>
    <property type="match status" value="1"/>
</dbReference>
<keyword evidence="8" id="KW-1185">Reference proteome</keyword>
<evidence type="ECO:0000259" key="6">
    <source>
        <dbReference type="PROSITE" id="PS50850"/>
    </source>
</evidence>
<evidence type="ECO:0000313" key="7">
    <source>
        <dbReference type="EMBL" id="QBQ35949.1"/>
    </source>
</evidence>
<feature type="transmembrane region" description="Helical" evidence="5">
    <location>
        <begin position="297"/>
        <end position="313"/>
    </location>
</feature>
<evidence type="ECO:0000256" key="1">
    <source>
        <dbReference type="ARBA" id="ARBA00004141"/>
    </source>
</evidence>
<name>A0ABX5S9H7_9BURK</name>
<accession>A0ABX5S9H7</accession>
<evidence type="ECO:0000256" key="2">
    <source>
        <dbReference type="ARBA" id="ARBA00022692"/>
    </source>
</evidence>
<feature type="transmembrane region" description="Helical" evidence="5">
    <location>
        <begin position="72"/>
        <end position="91"/>
    </location>
</feature>
<evidence type="ECO:0000313" key="8">
    <source>
        <dbReference type="Proteomes" id="UP000294359"/>
    </source>
</evidence>
<feature type="transmembrane region" description="Helical" evidence="5">
    <location>
        <begin position="420"/>
        <end position="442"/>
    </location>
</feature>
<gene>
    <name evidence="7" type="ORF">E1742_07145</name>
</gene>
<feature type="transmembrane region" description="Helical" evidence="5">
    <location>
        <begin position="39"/>
        <end position="60"/>
    </location>
</feature>
<feature type="transmembrane region" description="Helical" evidence="5">
    <location>
        <begin position="397"/>
        <end position="414"/>
    </location>
</feature>
<dbReference type="InterPro" id="IPR036259">
    <property type="entry name" value="MFS_trans_sf"/>
</dbReference>
<sequence>MEVTMLLLTLALGFVMAMIDVTAVNTALSDISTDLHVPLAGLVWVVDGYTLTFAALLLSGGALADRVGAKRAYGGGLLVFIAGSALCALAPTGTTLVAARLVQGVGAALFMPASLSLLTQSAPTNAARARMFGIWSAIVSAAATVGPLAGGLLVHGFGWRSIFWLNLPLGLLGVALTRRVVRAPAPAAPRPLALFSHALSALALAALAFGLIEGPVLGWTSLPVGSALSGAVLLGGWAVHRERHGATSMLPRALYGSAAFGAAVAMGFLINFAVFSQLFVISLFLQKAHGAGALETGLRLLPMMAVTGVSNLLSGRVIARHGVRLPLLTGLGGGVVAALLLTGAGDGTPAWLVVAGGTLVFLSIGFAIPAMTATVMQAGGSAHANSAAAALNANRQVGALVGVAVAGTVLHVAPDWHARMALMFGLTAAGFALAWLLVFYHVGRGATVVAPRPVTQ</sequence>
<dbReference type="Gene3D" id="1.20.1720.10">
    <property type="entry name" value="Multidrug resistance protein D"/>
    <property type="match status" value="1"/>
</dbReference>
<dbReference type="Gene3D" id="1.20.1250.20">
    <property type="entry name" value="MFS general substrate transporter like domains"/>
    <property type="match status" value="1"/>
</dbReference>
<feature type="transmembrane region" description="Helical" evidence="5">
    <location>
        <begin position="97"/>
        <end position="119"/>
    </location>
</feature>